<dbReference type="AlphaFoldDB" id="A4BIL5"/>
<evidence type="ECO:0000256" key="3">
    <source>
        <dbReference type="ARBA" id="ARBA00022801"/>
    </source>
</evidence>
<feature type="domain" description="Enoyl-CoA hydratase/isomerase" evidence="4">
    <location>
        <begin position="15"/>
        <end position="340"/>
    </location>
</feature>
<dbReference type="EC" id="3.1.2.4" evidence="2"/>
<dbReference type="OrthoDB" id="9790967at2"/>
<protein>
    <recommendedName>
        <fullName evidence="2">3-hydroxyisobutyryl-CoA hydrolase</fullName>
        <ecNumber evidence="2">3.1.2.4</ecNumber>
    </recommendedName>
</protein>
<evidence type="ECO:0000256" key="2">
    <source>
        <dbReference type="ARBA" id="ARBA00011915"/>
    </source>
</evidence>
<dbReference type="GO" id="GO:0005829">
    <property type="term" value="C:cytosol"/>
    <property type="evidence" value="ECO:0007669"/>
    <property type="project" value="TreeGrafter"/>
</dbReference>
<dbReference type="SUPFAM" id="SSF52096">
    <property type="entry name" value="ClpP/crotonase"/>
    <property type="match status" value="1"/>
</dbReference>
<organism evidence="5 6">
    <name type="scientific">Reinekea blandensis MED297</name>
    <dbReference type="NCBI Taxonomy" id="314283"/>
    <lineage>
        <taxon>Bacteria</taxon>
        <taxon>Pseudomonadati</taxon>
        <taxon>Pseudomonadota</taxon>
        <taxon>Gammaproteobacteria</taxon>
        <taxon>Oceanospirillales</taxon>
        <taxon>Saccharospirillaceae</taxon>
        <taxon>Reinekea</taxon>
    </lineage>
</organism>
<dbReference type="Proteomes" id="UP000005953">
    <property type="component" value="Unassembled WGS sequence"/>
</dbReference>
<dbReference type="PANTHER" id="PTHR43176:SF3">
    <property type="entry name" value="3-HYDROXYISOBUTYRYL-COA HYDROLASE, MITOCHONDRIAL"/>
    <property type="match status" value="1"/>
</dbReference>
<keyword evidence="6" id="KW-1185">Reference proteome</keyword>
<evidence type="ECO:0000313" key="6">
    <source>
        <dbReference type="Proteomes" id="UP000005953"/>
    </source>
</evidence>
<dbReference type="Gene3D" id="3.90.226.10">
    <property type="entry name" value="2-enoyl-CoA Hydratase, Chain A, domain 1"/>
    <property type="match status" value="1"/>
</dbReference>
<accession>A4BIL5</accession>
<sequence length="349" mass="39201">MNAPYIQQETEGVLRIIRLDRPKALNALSLEMLTQLEHALNDALADDAIEAVWLESASERAFCAGGDVKALALAVDEQTDNAQKQALARTYFELEYRIDLQIEHYEKPLVVFANGLVMGGGWGLYAGAQLKLCTERAVFAMPENQIGFYPDVGAAEFLQRPDWKQGTFLALSGMTLSAVEAVALNYVDAIVEEDYARVLKQSLSQGLSLTDLDLETADTSIDECAQQWRTALSRLPDNATLTDWINLVEQNAGEYDCFMRTEQMWQSASPWSLALTWEYFRQMRGASRREVLTADTEMGARLSTHPDFYAGVHAKLINKNNEPEWHYPHTESVPLEDVLEVLNVDSDRK</sequence>
<dbReference type="RefSeq" id="WP_008043214.1">
    <property type="nucleotide sequence ID" value="NZ_CH724150.1"/>
</dbReference>
<comment type="catalytic activity">
    <reaction evidence="1">
        <text>3-hydroxy-2-methylpropanoyl-CoA + H2O = 3-hydroxy-2-methylpropanoate + CoA + H(+)</text>
        <dbReference type="Rhea" id="RHEA:20888"/>
        <dbReference type="ChEBI" id="CHEBI:11805"/>
        <dbReference type="ChEBI" id="CHEBI:15377"/>
        <dbReference type="ChEBI" id="CHEBI:15378"/>
        <dbReference type="ChEBI" id="CHEBI:57287"/>
        <dbReference type="ChEBI" id="CHEBI:57340"/>
        <dbReference type="EC" id="3.1.2.4"/>
    </reaction>
</comment>
<comment type="caution">
    <text evidence="5">The sequence shown here is derived from an EMBL/GenBank/DDBJ whole genome shotgun (WGS) entry which is preliminary data.</text>
</comment>
<reference evidence="5 6" key="1">
    <citation type="submission" date="2006-02" db="EMBL/GenBank/DDBJ databases">
        <authorList>
            <person name="Pinhassi J."/>
            <person name="Pedros-Alio C."/>
            <person name="Ferriera S."/>
            <person name="Johnson J."/>
            <person name="Kravitz S."/>
            <person name="Halpern A."/>
            <person name="Remington K."/>
            <person name="Beeson K."/>
            <person name="Tran B."/>
            <person name="Rogers Y.-H."/>
            <person name="Friedman R."/>
            <person name="Venter J.C."/>
        </authorList>
    </citation>
    <scope>NUCLEOTIDE SEQUENCE [LARGE SCALE GENOMIC DNA]</scope>
    <source>
        <strain evidence="5 6">MED297</strain>
    </source>
</reference>
<keyword evidence="3" id="KW-0378">Hydrolase</keyword>
<dbReference type="GO" id="GO:0003860">
    <property type="term" value="F:3-hydroxyisobutyryl-CoA hydrolase activity"/>
    <property type="evidence" value="ECO:0007669"/>
    <property type="project" value="UniProtKB-EC"/>
</dbReference>
<dbReference type="HOGENOM" id="CLU_009834_22_1_6"/>
<evidence type="ECO:0000256" key="1">
    <source>
        <dbReference type="ARBA" id="ARBA00001709"/>
    </source>
</evidence>
<dbReference type="InterPro" id="IPR045004">
    <property type="entry name" value="ECH_dom"/>
</dbReference>
<dbReference type="CDD" id="cd06558">
    <property type="entry name" value="crotonase-like"/>
    <property type="match status" value="1"/>
</dbReference>
<name>A4BIL5_9GAMM</name>
<evidence type="ECO:0000313" key="5">
    <source>
        <dbReference type="EMBL" id="EAR07979.1"/>
    </source>
</evidence>
<dbReference type="EMBL" id="AAOE01000027">
    <property type="protein sequence ID" value="EAR07979.1"/>
    <property type="molecule type" value="Genomic_DNA"/>
</dbReference>
<evidence type="ECO:0000259" key="4">
    <source>
        <dbReference type="Pfam" id="PF16113"/>
    </source>
</evidence>
<gene>
    <name evidence="5" type="ORF">MED297_15455</name>
</gene>
<dbReference type="Pfam" id="PF16113">
    <property type="entry name" value="ECH_2"/>
    <property type="match status" value="1"/>
</dbReference>
<dbReference type="PANTHER" id="PTHR43176">
    <property type="entry name" value="3-HYDROXYISOBUTYRYL-COA HYDROLASE-RELATED"/>
    <property type="match status" value="1"/>
</dbReference>
<proteinExistence type="predicted"/>
<dbReference type="STRING" id="314283.MED297_15455"/>
<dbReference type="InterPro" id="IPR032259">
    <property type="entry name" value="HIBYL-CoA-H"/>
</dbReference>
<dbReference type="GO" id="GO:0006574">
    <property type="term" value="P:L-valine catabolic process"/>
    <property type="evidence" value="ECO:0007669"/>
    <property type="project" value="TreeGrafter"/>
</dbReference>
<dbReference type="InterPro" id="IPR029045">
    <property type="entry name" value="ClpP/crotonase-like_dom_sf"/>
</dbReference>
<dbReference type="GO" id="GO:0016853">
    <property type="term" value="F:isomerase activity"/>
    <property type="evidence" value="ECO:0007669"/>
    <property type="project" value="UniProtKB-KW"/>
</dbReference>
<keyword evidence="5" id="KW-0413">Isomerase</keyword>